<evidence type="ECO:0000313" key="4">
    <source>
        <dbReference type="Proteomes" id="UP000301870"/>
    </source>
</evidence>
<dbReference type="PANTHER" id="PTHR46599:SF3">
    <property type="entry name" value="PIGGYBAC TRANSPOSABLE ELEMENT-DERIVED PROTEIN 4"/>
    <property type="match status" value="1"/>
</dbReference>
<evidence type="ECO:0000256" key="1">
    <source>
        <dbReference type="PROSITE-ProRule" id="PRU00024"/>
    </source>
</evidence>
<evidence type="ECO:0000313" key="5">
    <source>
        <dbReference type="RefSeq" id="XP_022833015.1"/>
    </source>
</evidence>
<keyword evidence="1" id="KW-0863">Zinc-finger</keyword>
<dbReference type="InterPro" id="IPR000315">
    <property type="entry name" value="Znf_B-box"/>
</dbReference>
<feature type="compositionally biased region" description="Low complexity" evidence="2">
    <location>
        <begin position="57"/>
        <end position="68"/>
    </location>
</feature>
<gene>
    <name evidence="5" type="primary">LOC111360947</name>
</gene>
<feature type="compositionally biased region" description="Polar residues" evidence="2">
    <location>
        <begin position="29"/>
        <end position="41"/>
    </location>
</feature>
<evidence type="ECO:0000256" key="2">
    <source>
        <dbReference type="SAM" id="MobiDB-lite"/>
    </source>
</evidence>
<keyword evidence="4" id="KW-1185">Reference proteome</keyword>
<dbReference type="GeneID" id="111360947"/>
<dbReference type="Proteomes" id="UP000301870">
    <property type="component" value="Chromosome Z"/>
</dbReference>
<name>A0A9J7J3E8_SPOLT</name>
<sequence length="553" mass="64018">MDNIEENLRMIFGEEEAEEYRQGSRHRTISVTSEPSLQGSDLSDEDELDRTFESEESAAVSEAAGDSEGQAEWEEGPFVPIDVPSTPPSPGLLVRGTASMTPFQYFQIFFNLSFLRHLACMTNEHAEKIITGTIMKPESRLRRWKATTAEEILTFLGILFFMGTVRLSKINDYWKKSHLVSFNLRKYMSRNRFLLILRMLYFNYESTSTHIYDKVDPLIEYFNNTMKGSVYPERELTIDESMVLFRGRLAIRQYIKNKRHKFGIKLYILADPKGLVHRIHMYRGSADSEVSGTGHAKKVVLKLTEDFINAGHSLYMDNYYNSVDLAETLLRQNTYCTGTLQVKRKGNPVTVTSKRLTRGSVVYRKNRNGVCVMKWKDKREVLTLSTEHTPDILNTTNWRGRGVSKPEMIIKYNKFMKGVDRHDQMLSYYPCEHKTIRWYKKIGIHIMQMMFLNSFFMFNEGTGKNMSLESYRSEVLRGLLPPPISRIDPPALPTHMPKELNRNSNGVLKRRKCVRCWSVHKKRKDTGIFCPDCDVGLCIACYGSYHIENKLLP</sequence>
<accession>A0A9J7J3E8</accession>
<protein>
    <submittedName>
        <fullName evidence="5">PiggyBac transposable element-derived protein 4-like</fullName>
    </submittedName>
</protein>
<keyword evidence="1" id="KW-0479">Metal-binding</keyword>
<proteinExistence type="predicted"/>
<dbReference type="OrthoDB" id="118105at2759"/>
<dbReference type="Pfam" id="PF13843">
    <property type="entry name" value="DDE_Tnp_1_7"/>
    <property type="match status" value="1"/>
</dbReference>
<dbReference type="PROSITE" id="PS50119">
    <property type="entry name" value="ZF_BBOX"/>
    <property type="match status" value="1"/>
</dbReference>
<feature type="domain" description="B box-type" evidence="3">
    <location>
        <begin position="511"/>
        <end position="553"/>
    </location>
</feature>
<organism evidence="4 5">
    <name type="scientific">Spodoptera litura</name>
    <name type="common">Asian cotton leafworm</name>
    <dbReference type="NCBI Taxonomy" id="69820"/>
    <lineage>
        <taxon>Eukaryota</taxon>
        <taxon>Metazoa</taxon>
        <taxon>Ecdysozoa</taxon>
        <taxon>Arthropoda</taxon>
        <taxon>Hexapoda</taxon>
        <taxon>Insecta</taxon>
        <taxon>Pterygota</taxon>
        <taxon>Neoptera</taxon>
        <taxon>Endopterygota</taxon>
        <taxon>Lepidoptera</taxon>
        <taxon>Glossata</taxon>
        <taxon>Ditrysia</taxon>
        <taxon>Noctuoidea</taxon>
        <taxon>Noctuidae</taxon>
        <taxon>Amphipyrinae</taxon>
        <taxon>Spodoptera</taxon>
    </lineage>
</organism>
<dbReference type="InterPro" id="IPR029526">
    <property type="entry name" value="PGBD"/>
</dbReference>
<dbReference type="GO" id="GO:0008270">
    <property type="term" value="F:zinc ion binding"/>
    <property type="evidence" value="ECO:0007669"/>
    <property type="project" value="UniProtKB-KW"/>
</dbReference>
<keyword evidence="1" id="KW-0862">Zinc</keyword>
<evidence type="ECO:0000259" key="3">
    <source>
        <dbReference type="PROSITE" id="PS50119"/>
    </source>
</evidence>
<feature type="region of interest" description="Disordered" evidence="2">
    <location>
        <begin position="15"/>
        <end position="71"/>
    </location>
</feature>
<dbReference type="KEGG" id="sliu:111360947"/>
<dbReference type="RefSeq" id="XP_022833015.1">
    <property type="nucleotide sequence ID" value="XM_022977247.1"/>
</dbReference>
<dbReference type="PANTHER" id="PTHR46599">
    <property type="entry name" value="PIGGYBAC TRANSPOSABLE ELEMENT-DERIVED PROTEIN 4"/>
    <property type="match status" value="1"/>
</dbReference>
<reference evidence="5" key="1">
    <citation type="submission" date="2025-08" db="UniProtKB">
        <authorList>
            <consortium name="RefSeq"/>
        </authorList>
    </citation>
    <scope>IDENTIFICATION</scope>
    <source>
        <strain evidence="5">Ishihara</strain>
        <tissue evidence="5">Whole body</tissue>
    </source>
</reference>
<dbReference type="AlphaFoldDB" id="A0A9J7J3E8"/>